<evidence type="ECO:0000313" key="1">
    <source>
        <dbReference type="EMBL" id="TCT22877.1"/>
    </source>
</evidence>
<accession>A0A4R3N3I0</accession>
<comment type="caution">
    <text evidence="1">The sequence shown here is derived from an EMBL/GenBank/DDBJ whole genome shotgun (WGS) entry which is preliminary data.</text>
</comment>
<evidence type="ECO:0000313" key="2">
    <source>
        <dbReference type="Proteomes" id="UP000295717"/>
    </source>
</evidence>
<organism evidence="1 2">
    <name type="scientific">Thiobaca trueperi</name>
    <dbReference type="NCBI Taxonomy" id="127458"/>
    <lineage>
        <taxon>Bacteria</taxon>
        <taxon>Pseudomonadati</taxon>
        <taxon>Pseudomonadota</taxon>
        <taxon>Gammaproteobacteria</taxon>
        <taxon>Chromatiales</taxon>
        <taxon>Chromatiaceae</taxon>
        <taxon>Thiobaca</taxon>
    </lineage>
</organism>
<keyword evidence="2" id="KW-1185">Reference proteome</keyword>
<gene>
    <name evidence="1" type="ORF">EDC35_102208</name>
</gene>
<reference evidence="1 2" key="1">
    <citation type="submission" date="2019-03" db="EMBL/GenBank/DDBJ databases">
        <title>Genomic Encyclopedia of Type Strains, Phase IV (KMG-IV): sequencing the most valuable type-strain genomes for metagenomic binning, comparative biology and taxonomic classification.</title>
        <authorList>
            <person name="Goeker M."/>
        </authorList>
    </citation>
    <scope>NUCLEOTIDE SEQUENCE [LARGE SCALE GENOMIC DNA]</scope>
    <source>
        <strain evidence="1 2">DSM 13587</strain>
    </source>
</reference>
<dbReference type="Proteomes" id="UP000295717">
    <property type="component" value="Unassembled WGS sequence"/>
</dbReference>
<dbReference type="RefSeq" id="WP_132976005.1">
    <property type="nucleotide sequence ID" value="NZ_SMAO01000002.1"/>
</dbReference>
<name>A0A4R3N3I0_9GAMM</name>
<proteinExistence type="predicted"/>
<sequence length="66" mass="7854">MAYTMQDFIRDTNRLFIENLTPEQRREVASHLTPEERLRGLPPEDRLLGLPPAELQRLRELLNRLN</sequence>
<protein>
    <submittedName>
        <fullName evidence="1">Uncharacterized protein</fullName>
    </submittedName>
</protein>
<dbReference type="AlphaFoldDB" id="A0A4R3N3I0"/>
<dbReference type="OrthoDB" id="5775848at2"/>
<dbReference type="EMBL" id="SMAO01000002">
    <property type="protein sequence ID" value="TCT22877.1"/>
    <property type="molecule type" value="Genomic_DNA"/>
</dbReference>